<keyword evidence="1" id="KW-0808">Transferase</keyword>
<organism evidence="1 2">
    <name type="scientific">Cohnella fermenti</name>
    <dbReference type="NCBI Taxonomy" id="2565925"/>
    <lineage>
        <taxon>Bacteria</taxon>
        <taxon>Bacillati</taxon>
        <taxon>Bacillota</taxon>
        <taxon>Bacilli</taxon>
        <taxon>Bacillales</taxon>
        <taxon>Paenibacillaceae</taxon>
        <taxon>Cohnella</taxon>
    </lineage>
</organism>
<proteinExistence type="predicted"/>
<dbReference type="CDD" id="cd02518">
    <property type="entry name" value="GT2_SpsF"/>
    <property type="match status" value="1"/>
</dbReference>
<dbReference type="AlphaFoldDB" id="A0A4S4C135"/>
<gene>
    <name evidence="1" type="ORF">E6C55_09855</name>
</gene>
<dbReference type="EMBL" id="SSOB01000010">
    <property type="protein sequence ID" value="THF80779.1"/>
    <property type="molecule type" value="Genomic_DNA"/>
</dbReference>
<dbReference type="OrthoDB" id="9815559at2"/>
<dbReference type="Gene3D" id="3.90.550.10">
    <property type="entry name" value="Spore Coat Polysaccharide Biosynthesis Protein SpsA, Chain A"/>
    <property type="match status" value="1"/>
</dbReference>
<sequence>MTTLIIIQARMGSSRLPGKVLMPLGDSTVMDYVVSRCRQVQATLDVVVATSRLPQDDPIEHWCAEQGVSCYRGSEDDVLSRYVEAAKPYKPDYVMRVTGDCPFVDYHLADKFLSAMANQPSDAIVWSGDIPRGLVVELVSYDALLRMDAEGQEPRHREHVTYYAKEFPEGYPTTEVPVPKALQYPELRITLDTEEDYALCQAVAEAFSGDKLVPSQAVVDYLNRHPEVAKLNSHIEQKPVV</sequence>
<keyword evidence="1" id="KW-0548">Nucleotidyltransferase</keyword>
<dbReference type="SUPFAM" id="SSF53448">
    <property type="entry name" value="Nucleotide-diphospho-sugar transferases"/>
    <property type="match status" value="1"/>
</dbReference>
<evidence type="ECO:0000313" key="1">
    <source>
        <dbReference type="EMBL" id="THF80779.1"/>
    </source>
</evidence>
<dbReference type="Proteomes" id="UP000310636">
    <property type="component" value="Unassembled WGS sequence"/>
</dbReference>
<dbReference type="PANTHER" id="PTHR42866:SF1">
    <property type="entry name" value="SPORE COAT POLYSACCHARIDE BIOSYNTHESIS PROTEIN SPSF"/>
    <property type="match status" value="1"/>
</dbReference>
<reference evidence="1 2" key="1">
    <citation type="submission" date="2019-04" db="EMBL/GenBank/DDBJ databases">
        <title>Cohnella sp. nov. isolated from preserved vegetables.</title>
        <authorList>
            <person name="Lin S.-Y."/>
            <person name="Hung M.-H."/>
            <person name="Young C.-C."/>
        </authorList>
    </citation>
    <scope>NUCLEOTIDE SEQUENCE [LARGE SCALE GENOMIC DNA]</scope>
    <source>
        <strain evidence="1 2">CC-MHH1044</strain>
    </source>
</reference>
<dbReference type="RefSeq" id="WP_136369618.1">
    <property type="nucleotide sequence ID" value="NZ_SSOB01000010.1"/>
</dbReference>
<dbReference type="GO" id="GO:0005829">
    <property type="term" value="C:cytosol"/>
    <property type="evidence" value="ECO:0007669"/>
    <property type="project" value="TreeGrafter"/>
</dbReference>
<dbReference type="InterPro" id="IPR029044">
    <property type="entry name" value="Nucleotide-diphossugar_trans"/>
</dbReference>
<dbReference type="InterPro" id="IPR003329">
    <property type="entry name" value="Cytidylyl_trans"/>
</dbReference>
<dbReference type="PANTHER" id="PTHR42866">
    <property type="entry name" value="3-DEOXY-MANNO-OCTULOSONATE CYTIDYLYLTRANSFERASE"/>
    <property type="match status" value="1"/>
</dbReference>
<dbReference type="Pfam" id="PF02348">
    <property type="entry name" value="CTP_transf_3"/>
    <property type="match status" value="1"/>
</dbReference>
<evidence type="ECO:0000313" key="2">
    <source>
        <dbReference type="Proteomes" id="UP000310636"/>
    </source>
</evidence>
<comment type="caution">
    <text evidence="1">The sequence shown here is derived from an EMBL/GenBank/DDBJ whole genome shotgun (WGS) entry which is preliminary data.</text>
</comment>
<keyword evidence="2" id="KW-1185">Reference proteome</keyword>
<accession>A0A4S4C135</accession>
<protein>
    <submittedName>
        <fullName evidence="1">Acylneuraminate cytidylyltransferase</fullName>
    </submittedName>
</protein>
<name>A0A4S4C135_9BACL</name>
<dbReference type="GO" id="GO:0016779">
    <property type="term" value="F:nucleotidyltransferase activity"/>
    <property type="evidence" value="ECO:0007669"/>
    <property type="project" value="UniProtKB-KW"/>
</dbReference>